<dbReference type="KEGG" id="txy:Thexy_1927"/>
<evidence type="ECO:0000313" key="4">
    <source>
        <dbReference type="Proteomes" id="UP000007239"/>
    </source>
</evidence>
<dbReference type="GO" id="GO:0006355">
    <property type="term" value="P:regulation of DNA-templated transcription"/>
    <property type="evidence" value="ECO:0007669"/>
    <property type="project" value="InterPro"/>
</dbReference>
<evidence type="ECO:0000313" key="3">
    <source>
        <dbReference type="EMBL" id="AEF17946.1"/>
    </source>
</evidence>
<sequence>MFTALKVLNNNVVMACDEKNVECIVVGKGIGFSKKPGDAINERIEKVYYLQEKANVVKFSELLNNIRDEVIGISEELIAYAENVKGRKLNEHIHIALPDHIAFAIERIKGGIDIKNPFNQEISALYKDDYKIALRAIDLINDRLNVKLPEDEAGFIALHLHAAFENSGVSVTMKNTRLVSELVKNIEEMIGRKIETDSIDYLRLITHLKFAVDRIERGMPISNELLLPIKRKFKKAYKIAASIAKHIGNSLGTNVPEDEIGYLAIHIQRLMNDVQKPD</sequence>
<dbReference type="AlphaFoldDB" id="F6BJK0"/>
<evidence type="ECO:0000256" key="1">
    <source>
        <dbReference type="ARBA" id="ARBA00022737"/>
    </source>
</evidence>
<evidence type="ECO:0000259" key="2">
    <source>
        <dbReference type="PROSITE" id="PS51372"/>
    </source>
</evidence>
<dbReference type="PANTHER" id="PTHR30185:SF16">
    <property type="entry name" value="PROTEIN GLCT"/>
    <property type="match status" value="1"/>
</dbReference>
<dbReference type="STRING" id="858215.Thexy_1927"/>
<dbReference type="Gene3D" id="1.10.1790.10">
    <property type="entry name" value="PRD domain"/>
    <property type="match status" value="2"/>
</dbReference>
<dbReference type="InterPro" id="IPR036650">
    <property type="entry name" value="CAT_RNA-bd_dom_sf"/>
</dbReference>
<dbReference type="Proteomes" id="UP000007239">
    <property type="component" value="Chromosome"/>
</dbReference>
<dbReference type="SUPFAM" id="SSF63520">
    <property type="entry name" value="PTS-regulatory domain, PRD"/>
    <property type="match status" value="2"/>
</dbReference>
<reference evidence="3" key="1">
    <citation type="submission" date="2011-05" db="EMBL/GenBank/DDBJ databases">
        <title>Complete sequence of Thermoanaerobacterium xylanolyticum LX-11.</title>
        <authorList>
            <consortium name="US DOE Joint Genome Institute"/>
            <person name="Lucas S."/>
            <person name="Han J."/>
            <person name="Lapidus A."/>
            <person name="Cheng J.-F."/>
            <person name="Goodwin L."/>
            <person name="Pitluck S."/>
            <person name="Peters L."/>
            <person name="Mikhailova N."/>
            <person name="Lu M."/>
            <person name="Han C."/>
            <person name="Tapia R."/>
            <person name="Land M."/>
            <person name="Hauser L."/>
            <person name="Kyrpides N."/>
            <person name="Ivanova N."/>
            <person name="Pagani I."/>
            <person name="Hemme C."/>
            <person name="Woyke T."/>
        </authorList>
    </citation>
    <scope>NUCLEOTIDE SEQUENCE</scope>
    <source>
        <strain evidence="3">LX-11</strain>
    </source>
</reference>
<dbReference type="Pfam" id="PF00874">
    <property type="entry name" value="PRD"/>
    <property type="match status" value="2"/>
</dbReference>
<dbReference type="InterPro" id="IPR036634">
    <property type="entry name" value="PRD_sf"/>
</dbReference>
<dbReference type="RefSeq" id="WP_013788676.1">
    <property type="nucleotide sequence ID" value="NC_015555.1"/>
</dbReference>
<dbReference type="PROSITE" id="PS51372">
    <property type="entry name" value="PRD_2"/>
    <property type="match status" value="2"/>
</dbReference>
<dbReference type="Gene3D" id="2.30.24.10">
    <property type="entry name" value="CAT RNA-binding domain"/>
    <property type="match status" value="1"/>
</dbReference>
<dbReference type="NCBIfam" id="NF047357">
    <property type="entry name" value="antiterm_GlcT"/>
    <property type="match status" value="1"/>
</dbReference>
<protein>
    <submittedName>
        <fullName evidence="3">Transcriptional antiterminator, BglG</fullName>
    </submittedName>
</protein>
<feature type="domain" description="PRD" evidence="2">
    <location>
        <begin position="170"/>
        <end position="277"/>
    </location>
</feature>
<dbReference type="InterPro" id="IPR050661">
    <property type="entry name" value="BglG_antiterminators"/>
</dbReference>
<dbReference type="SMART" id="SM01061">
    <property type="entry name" value="CAT_RBD"/>
    <property type="match status" value="1"/>
</dbReference>
<dbReference type="EMBL" id="CP002739">
    <property type="protein sequence ID" value="AEF17946.1"/>
    <property type="molecule type" value="Genomic_DNA"/>
</dbReference>
<dbReference type="Pfam" id="PF03123">
    <property type="entry name" value="CAT_RBD"/>
    <property type="match status" value="1"/>
</dbReference>
<keyword evidence="4" id="KW-1185">Reference proteome</keyword>
<name>F6BJK0_THEXL</name>
<keyword evidence="1" id="KW-0677">Repeat</keyword>
<organism evidence="3 4">
    <name type="scientific">Thermoanaerobacterium xylanolyticum (strain ATCC 49914 / DSM 7097 / LX-11)</name>
    <dbReference type="NCBI Taxonomy" id="858215"/>
    <lineage>
        <taxon>Bacteria</taxon>
        <taxon>Bacillati</taxon>
        <taxon>Bacillota</taxon>
        <taxon>Clostridia</taxon>
        <taxon>Thermoanaerobacterales</taxon>
        <taxon>Thermoanaerobacteraceae</taxon>
        <taxon>Thermoanaerobacterium</taxon>
    </lineage>
</organism>
<dbReference type="HOGENOM" id="CLU_078802_0_0_9"/>
<feature type="domain" description="PRD" evidence="2">
    <location>
        <begin position="65"/>
        <end position="169"/>
    </location>
</feature>
<dbReference type="GO" id="GO:0003723">
    <property type="term" value="F:RNA binding"/>
    <property type="evidence" value="ECO:0007669"/>
    <property type="project" value="InterPro"/>
</dbReference>
<dbReference type="PANTHER" id="PTHR30185">
    <property type="entry name" value="CRYPTIC BETA-GLUCOSIDE BGL OPERON ANTITERMINATOR"/>
    <property type="match status" value="1"/>
</dbReference>
<proteinExistence type="predicted"/>
<dbReference type="InterPro" id="IPR011608">
    <property type="entry name" value="PRD"/>
</dbReference>
<gene>
    <name evidence="3" type="ordered locus">Thexy_1927</name>
</gene>
<accession>F6BJK0</accession>
<dbReference type="eggNOG" id="COG3711">
    <property type="taxonomic scope" value="Bacteria"/>
</dbReference>
<dbReference type="InterPro" id="IPR004341">
    <property type="entry name" value="CAT_RNA-bd_dom"/>
</dbReference>
<dbReference type="SUPFAM" id="SSF50151">
    <property type="entry name" value="SacY-like RNA-binding domain"/>
    <property type="match status" value="1"/>
</dbReference>